<dbReference type="GO" id="GO:0005886">
    <property type="term" value="C:plasma membrane"/>
    <property type="evidence" value="ECO:0007669"/>
    <property type="project" value="UniProtKB-SubCell"/>
</dbReference>
<dbReference type="Proteomes" id="UP000438699">
    <property type="component" value="Unassembled WGS sequence"/>
</dbReference>
<gene>
    <name evidence="9" type="ORF">F8A88_13525</name>
</gene>
<keyword evidence="7" id="KW-0813">Transport</keyword>
<reference evidence="9 10" key="1">
    <citation type="journal article" date="2017" name="Int. J. Syst. Evol. Microbiol.">
        <title>Desulfovibrio senegalensis sp. nov., a mesophilic sulfate reducer isolated from marine sediment.</title>
        <authorList>
            <person name="Thioye A."/>
            <person name="Gam Z.B.A."/>
            <person name="Mbengue M."/>
            <person name="Cayol J.L."/>
            <person name="Joseph-Bartoli M."/>
            <person name="Toure-Kane C."/>
            <person name="Labat M."/>
        </authorList>
    </citation>
    <scope>NUCLEOTIDE SEQUENCE [LARGE SCALE GENOMIC DNA]</scope>
    <source>
        <strain evidence="9 10">DSM 101509</strain>
    </source>
</reference>
<evidence type="ECO:0000256" key="3">
    <source>
        <dbReference type="ARBA" id="ARBA00022475"/>
    </source>
</evidence>
<comment type="caution">
    <text evidence="9">The sequence shown here is derived from an EMBL/GenBank/DDBJ whole genome shotgun (WGS) entry which is preliminary data.</text>
</comment>
<evidence type="ECO:0000256" key="1">
    <source>
        <dbReference type="ARBA" id="ARBA00004162"/>
    </source>
</evidence>
<dbReference type="InterPro" id="IPR003400">
    <property type="entry name" value="ExbD"/>
</dbReference>
<dbReference type="OrthoDB" id="5459539at2"/>
<name>A0A6N6MZM4_9BACT</name>
<dbReference type="GO" id="GO:0015031">
    <property type="term" value="P:protein transport"/>
    <property type="evidence" value="ECO:0007669"/>
    <property type="project" value="UniProtKB-KW"/>
</dbReference>
<evidence type="ECO:0000256" key="4">
    <source>
        <dbReference type="ARBA" id="ARBA00022692"/>
    </source>
</evidence>
<keyword evidence="3" id="KW-1003">Cell membrane</keyword>
<keyword evidence="5 8" id="KW-1133">Transmembrane helix</keyword>
<protein>
    <submittedName>
        <fullName evidence="9">Biopolymer transporter ExbD</fullName>
    </submittedName>
</protein>
<dbReference type="Pfam" id="PF02472">
    <property type="entry name" value="ExbD"/>
    <property type="match status" value="1"/>
</dbReference>
<sequence>MISLHKNTPAPATPDITPLLDVVFILLIFFVVSAVFTARGLTMDLPEAQTAKPIAQKSLRIELLPDGKLLYDGQPATLLDISHKLTDAAALPVSRQPECIMLKSAPNVRVKRFVGMVDMVRRHGFNNLVIATAARQPEPAHKAAQ</sequence>
<evidence type="ECO:0000313" key="9">
    <source>
        <dbReference type="EMBL" id="KAB1440267.1"/>
    </source>
</evidence>
<keyword evidence="6 8" id="KW-0472">Membrane</keyword>
<dbReference type="GO" id="GO:0022857">
    <property type="term" value="F:transmembrane transporter activity"/>
    <property type="evidence" value="ECO:0007669"/>
    <property type="project" value="InterPro"/>
</dbReference>
<evidence type="ECO:0000256" key="8">
    <source>
        <dbReference type="SAM" id="Phobius"/>
    </source>
</evidence>
<comment type="subcellular location">
    <subcellularLocation>
        <location evidence="1">Cell membrane</location>
        <topology evidence="1">Single-pass membrane protein</topology>
    </subcellularLocation>
    <subcellularLocation>
        <location evidence="7">Cell membrane</location>
        <topology evidence="7">Single-pass type II membrane protein</topology>
    </subcellularLocation>
</comment>
<dbReference type="RefSeq" id="WP_151151708.1">
    <property type="nucleotide sequence ID" value="NZ_WAIE01000007.1"/>
</dbReference>
<feature type="transmembrane region" description="Helical" evidence="8">
    <location>
        <begin position="16"/>
        <end position="36"/>
    </location>
</feature>
<keyword evidence="4 7" id="KW-0812">Transmembrane</keyword>
<proteinExistence type="inferred from homology"/>
<evidence type="ECO:0000256" key="5">
    <source>
        <dbReference type="ARBA" id="ARBA00022989"/>
    </source>
</evidence>
<comment type="similarity">
    <text evidence="2 7">Belongs to the ExbD/TolR family.</text>
</comment>
<accession>A0A6N6MZM4</accession>
<dbReference type="AlphaFoldDB" id="A0A6N6MZM4"/>
<evidence type="ECO:0000256" key="6">
    <source>
        <dbReference type="ARBA" id="ARBA00023136"/>
    </source>
</evidence>
<dbReference type="PANTHER" id="PTHR30558">
    <property type="entry name" value="EXBD MEMBRANE COMPONENT OF PMF-DRIVEN MACROMOLECULE IMPORT SYSTEM"/>
    <property type="match status" value="1"/>
</dbReference>
<keyword evidence="7" id="KW-0653">Protein transport</keyword>
<organism evidence="9 10">
    <name type="scientific">Pseudodesulfovibrio senegalensis</name>
    <dbReference type="NCBI Taxonomy" id="1721087"/>
    <lineage>
        <taxon>Bacteria</taxon>
        <taxon>Pseudomonadati</taxon>
        <taxon>Thermodesulfobacteriota</taxon>
        <taxon>Desulfovibrionia</taxon>
        <taxon>Desulfovibrionales</taxon>
        <taxon>Desulfovibrionaceae</taxon>
    </lineage>
</organism>
<evidence type="ECO:0000256" key="7">
    <source>
        <dbReference type="RuleBase" id="RU003879"/>
    </source>
</evidence>
<dbReference type="PANTHER" id="PTHR30558:SF3">
    <property type="entry name" value="BIOPOLYMER TRANSPORT PROTEIN EXBD-RELATED"/>
    <property type="match status" value="1"/>
</dbReference>
<keyword evidence="10" id="KW-1185">Reference proteome</keyword>
<evidence type="ECO:0000256" key="2">
    <source>
        <dbReference type="ARBA" id="ARBA00005811"/>
    </source>
</evidence>
<dbReference type="EMBL" id="WAIE01000007">
    <property type="protein sequence ID" value="KAB1440267.1"/>
    <property type="molecule type" value="Genomic_DNA"/>
</dbReference>
<evidence type="ECO:0000313" key="10">
    <source>
        <dbReference type="Proteomes" id="UP000438699"/>
    </source>
</evidence>